<accession>A0A453PD73</accession>
<dbReference type="AlphaFoldDB" id="A0A453PD73"/>
<evidence type="ECO:0000313" key="3">
    <source>
        <dbReference type="Proteomes" id="UP000015105"/>
    </source>
</evidence>
<reference evidence="2" key="5">
    <citation type="journal article" date="2021" name="G3 (Bethesda)">
        <title>Aegilops tauschii genome assembly Aet v5.0 features greater sequence contiguity and improved annotation.</title>
        <authorList>
            <person name="Wang L."/>
            <person name="Zhu T."/>
            <person name="Rodriguez J.C."/>
            <person name="Deal K.R."/>
            <person name="Dubcovsky J."/>
            <person name="McGuire P.E."/>
            <person name="Lux T."/>
            <person name="Spannagl M."/>
            <person name="Mayer K.F.X."/>
            <person name="Baldrich P."/>
            <person name="Meyers B.C."/>
            <person name="Huo N."/>
            <person name="Gu Y.Q."/>
            <person name="Zhou H."/>
            <person name="Devos K.M."/>
            <person name="Bennetzen J.L."/>
            <person name="Unver T."/>
            <person name="Budak H."/>
            <person name="Gulick P.J."/>
            <person name="Galiba G."/>
            <person name="Kalapos B."/>
            <person name="Nelson D.R."/>
            <person name="Li P."/>
            <person name="You F.M."/>
            <person name="Luo M.C."/>
            <person name="Dvorak J."/>
        </authorList>
    </citation>
    <scope>NUCLEOTIDE SEQUENCE [LARGE SCALE GENOMIC DNA]</scope>
    <source>
        <strain evidence="2">cv. AL8/78</strain>
    </source>
</reference>
<sequence length="246" mass="28075">MYISSFTLRCHPPNAHTHTLKTQAGPVSLPFDQLLTHTVRSHMRLLLAAFWPKSNNLTPPPPSPPPEIRERRGEKKTRALAEAHHPWKQQQQQQLKQNCPPERLPRQLRKGGLTAAPPNQGRKLGQELRNNPVMTPSLIVLCTPNDKPPRLSTFQASNHRAPPSPQCMQHTPQHNAPLPKGIQQARKAKSKSNECPSQEGRVHWQWQCRCNCIKKCHCNCIHPSKHRHACTTALSERRERKRPQNL</sequence>
<evidence type="ECO:0000256" key="1">
    <source>
        <dbReference type="SAM" id="MobiDB-lite"/>
    </source>
</evidence>
<reference evidence="2" key="4">
    <citation type="submission" date="2019-03" db="UniProtKB">
        <authorList>
            <consortium name="EnsemblPlants"/>
        </authorList>
    </citation>
    <scope>IDENTIFICATION</scope>
</reference>
<evidence type="ECO:0000313" key="2">
    <source>
        <dbReference type="EnsemblPlants" id="AET6Gv20691900.10"/>
    </source>
</evidence>
<feature type="region of interest" description="Disordered" evidence="1">
    <location>
        <begin position="52"/>
        <end position="127"/>
    </location>
</feature>
<reference evidence="3" key="1">
    <citation type="journal article" date="2014" name="Science">
        <title>Ancient hybridizations among the ancestral genomes of bread wheat.</title>
        <authorList>
            <consortium name="International Wheat Genome Sequencing Consortium,"/>
            <person name="Marcussen T."/>
            <person name="Sandve S.R."/>
            <person name="Heier L."/>
            <person name="Spannagl M."/>
            <person name="Pfeifer M."/>
            <person name="Jakobsen K.S."/>
            <person name="Wulff B.B."/>
            <person name="Steuernagel B."/>
            <person name="Mayer K.F."/>
            <person name="Olsen O.A."/>
        </authorList>
    </citation>
    <scope>NUCLEOTIDE SEQUENCE [LARGE SCALE GENOMIC DNA]</scope>
    <source>
        <strain evidence="3">cv. AL8/78</strain>
    </source>
</reference>
<proteinExistence type="predicted"/>
<keyword evidence="3" id="KW-1185">Reference proteome</keyword>
<name>A0A453PD73_AEGTS</name>
<dbReference type="EnsemblPlants" id="AET6Gv20691900.10">
    <property type="protein sequence ID" value="AET6Gv20691900.10"/>
    <property type="gene ID" value="AET6Gv20691900"/>
</dbReference>
<dbReference type="Proteomes" id="UP000015105">
    <property type="component" value="Chromosome 6D"/>
</dbReference>
<reference evidence="2" key="3">
    <citation type="journal article" date="2017" name="Nature">
        <title>Genome sequence of the progenitor of the wheat D genome Aegilops tauschii.</title>
        <authorList>
            <person name="Luo M.C."/>
            <person name="Gu Y.Q."/>
            <person name="Puiu D."/>
            <person name="Wang H."/>
            <person name="Twardziok S.O."/>
            <person name="Deal K.R."/>
            <person name="Huo N."/>
            <person name="Zhu T."/>
            <person name="Wang L."/>
            <person name="Wang Y."/>
            <person name="McGuire P.E."/>
            <person name="Liu S."/>
            <person name="Long H."/>
            <person name="Ramasamy R.K."/>
            <person name="Rodriguez J.C."/>
            <person name="Van S.L."/>
            <person name="Yuan L."/>
            <person name="Wang Z."/>
            <person name="Xia Z."/>
            <person name="Xiao L."/>
            <person name="Anderson O.D."/>
            <person name="Ouyang S."/>
            <person name="Liang Y."/>
            <person name="Zimin A.V."/>
            <person name="Pertea G."/>
            <person name="Qi P."/>
            <person name="Bennetzen J.L."/>
            <person name="Dai X."/>
            <person name="Dawson M.W."/>
            <person name="Muller H.G."/>
            <person name="Kugler K."/>
            <person name="Rivarola-Duarte L."/>
            <person name="Spannagl M."/>
            <person name="Mayer K.F.X."/>
            <person name="Lu F.H."/>
            <person name="Bevan M.W."/>
            <person name="Leroy P."/>
            <person name="Li P."/>
            <person name="You F.M."/>
            <person name="Sun Q."/>
            <person name="Liu Z."/>
            <person name="Lyons E."/>
            <person name="Wicker T."/>
            <person name="Salzberg S.L."/>
            <person name="Devos K.M."/>
            <person name="Dvorak J."/>
        </authorList>
    </citation>
    <scope>NUCLEOTIDE SEQUENCE [LARGE SCALE GENOMIC DNA]</scope>
    <source>
        <strain evidence="2">cv. AL8/78</strain>
    </source>
</reference>
<protein>
    <submittedName>
        <fullName evidence="2">Uncharacterized protein</fullName>
    </submittedName>
</protein>
<dbReference type="Gramene" id="AET6Gv20691900.10">
    <property type="protein sequence ID" value="AET6Gv20691900.10"/>
    <property type="gene ID" value="AET6Gv20691900"/>
</dbReference>
<feature type="compositionally biased region" description="Basic and acidic residues" evidence="1">
    <location>
        <begin position="67"/>
        <end position="85"/>
    </location>
</feature>
<reference evidence="3" key="2">
    <citation type="journal article" date="2017" name="Nat. Plants">
        <title>The Aegilops tauschii genome reveals multiple impacts of transposons.</title>
        <authorList>
            <person name="Zhao G."/>
            <person name="Zou C."/>
            <person name="Li K."/>
            <person name="Wang K."/>
            <person name="Li T."/>
            <person name="Gao L."/>
            <person name="Zhang X."/>
            <person name="Wang H."/>
            <person name="Yang Z."/>
            <person name="Liu X."/>
            <person name="Jiang W."/>
            <person name="Mao L."/>
            <person name="Kong X."/>
            <person name="Jiao Y."/>
            <person name="Jia J."/>
        </authorList>
    </citation>
    <scope>NUCLEOTIDE SEQUENCE [LARGE SCALE GENOMIC DNA]</scope>
    <source>
        <strain evidence="3">cv. AL8/78</strain>
    </source>
</reference>
<organism evidence="2 3">
    <name type="scientific">Aegilops tauschii subsp. strangulata</name>
    <name type="common">Goatgrass</name>
    <dbReference type="NCBI Taxonomy" id="200361"/>
    <lineage>
        <taxon>Eukaryota</taxon>
        <taxon>Viridiplantae</taxon>
        <taxon>Streptophyta</taxon>
        <taxon>Embryophyta</taxon>
        <taxon>Tracheophyta</taxon>
        <taxon>Spermatophyta</taxon>
        <taxon>Magnoliopsida</taxon>
        <taxon>Liliopsida</taxon>
        <taxon>Poales</taxon>
        <taxon>Poaceae</taxon>
        <taxon>BOP clade</taxon>
        <taxon>Pooideae</taxon>
        <taxon>Triticodae</taxon>
        <taxon>Triticeae</taxon>
        <taxon>Triticinae</taxon>
        <taxon>Aegilops</taxon>
    </lineage>
</organism>
<feature type="compositionally biased region" description="Low complexity" evidence="1">
    <location>
        <begin position="88"/>
        <end position="97"/>
    </location>
</feature>